<comment type="caution">
    <text evidence="1">The sequence shown here is derived from an EMBL/GenBank/DDBJ whole genome shotgun (WGS) entry which is preliminary data.</text>
</comment>
<evidence type="ECO:0000313" key="2">
    <source>
        <dbReference type="Proteomes" id="UP000011668"/>
    </source>
</evidence>
<proteinExistence type="predicted"/>
<reference evidence="1 2" key="1">
    <citation type="journal article" date="2013" name="Nat. Commun.">
        <title>The evolution and pathogenic mechanisms of the rice sheath blight pathogen.</title>
        <authorList>
            <person name="Zheng A."/>
            <person name="Lin R."/>
            <person name="Xu L."/>
            <person name="Qin P."/>
            <person name="Tang C."/>
            <person name="Ai P."/>
            <person name="Zhang D."/>
            <person name="Liu Y."/>
            <person name="Sun Z."/>
            <person name="Feng H."/>
            <person name="Wang Y."/>
            <person name="Chen Y."/>
            <person name="Liang X."/>
            <person name="Fu R."/>
            <person name="Li Q."/>
            <person name="Zhang J."/>
            <person name="Yu X."/>
            <person name="Xie Z."/>
            <person name="Ding L."/>
            <person name="Guan P."/>
            <person name="Tang J."/>
            <person name="Liang Y."/>
            <person name="Wang S."/>
            <person name="Deng Q."/>
            <person name="Li S."/>
            <person name="Zhu J."/>
            <person name="Wang L."/>
            <person name="Liu H."/>
            <person name="Li P."/>
        </authorList>
    </citation>
    <scope>NUCLEOTIDE SEQUENCE [LARGE SCALE GENOMIC DNA]</scope>
    <source>
        <strain evidence="2">AG-1 IA</strain>
    </source>
</reference>
<dbReference type="EMBL" id="AFRT01001659">
    <property type="protein sequence ID" value="ELU39680.1"/>
    <property type="molecule type" value="Genomic_DNA"/>
</dbReference>
<name>L8WNW9_THACA</name>
<keyword evidence="2" id="KW-1185">Reference proteome</keyword>
<sequence>MTYHTTNVHAFCCVSYDLLSATQGRIPCNVRAEGDAGGIWVVVCNSRSRGHVGWGGIDR</sequence>
<evidence type="ECO:0000313" key="1">
    <source>
        <dbReference type="EMBL" id="ELU39680.1"/>
    </source>
</evidence>
<accession>L8WNW9</accession>
<gene>
    <name evidence="1" type="ORF">AG1IA_06291</name>
</gene>
<dbReference type="HOGENOM" id="CLU_2962498_0_0_1"/>
<dbReference type="Proteomes" id="UP000011668">
    <property type="component" value="Unassembled WGS sequence"/>
</dbReference>
<organism evidence="1 2">
    <name type="scientific">Thanatephorus cucumeris (strain AG1-IA)</name>
    <name type="common">Rice sheath blight fungus</name>
    <name type="synonym">Rhizoctonia solani</name>
    <dbReference type="NCBI Taxonomy" id="983506"/>
    <lineage>
        <taxon>Eukaryota</taxon>
        <taxon>Fungi</taxon>
        <taxon>Dikarya</taxon>
        <taxon>Basidiomycota</taxon>
        <taxon>Agaricomycotina</taxon>
        <taxon>Agaricomycetes</taxon>
        <taxon>Cantharellales</taxon>
        <taxon>Ceratobasidiaceae</taxon>
        <taxon>Rhizoctonia</taxon>
        <taxon>Rhizoctonia solani AG-1</taxon>
    </lineage>
</organism>
<dbReference type="AlphaFoldDB" id="L8WNW9"/>
<protein>
    <submittedName>
        <fullName evidence="1">Uncharacterized protein</fullName>
    </submittedName>
</protein>